<dbReference type="PANTHER" id="PTHR31672:SF13">
    <property type="entry name" value="F-BOX PROTEIN CPR30-LIKE"/>
    <property type="match status" value="1"/>
</dbReference>
<dbReference type="PANTHER" id="PTHR31672">
    <property type="entry name" value="BNACNNG10540D PROTEIN"/>
    <property type="match status" value="1"/>
</dbReference>
<name>A0A9Q0JLH5_9ROSI</name>
<sequence>MSTSRASNGQESSDDHNRLLAGLERLYYSFVGSCNGLVCVDVSDRYEADKWETIVWNPFTCICRKLPLRNYYAYGYFYGFGYDSASDDYKVFAVTDIDPGNGDCEFENIPLKSGSWKEVENDDLETIL</sequence>
<dbReference type="Pfam" id="PF07734">
    <property type="entry name" value="FBA_1"/>
    <property type="match status" value="1"/>
</dbReference>
<reference evidence="2" key="1">
    <citation type="submission" date="2022-02" db="EMBL/GenBank/DDBJ databases">
        <authorList>
            <person name="Henning P.M."/>
            <person name="McCubbin A.G."/>
            <person name="Shore J.S."/>
        </authorList>
    </citation>
    <scope>NUCLEOTIDE SEQUENCE</scope>
    <source>
        <strain evidence="2">F60SS</strain>
        <tissue evidence="2">Leaves</tissue>
    </source>
</reference>
<dbReference type="NCBIfam" id="TIGR01640">
    <property type="entry name" value="F_box_assoc_1"/>
    <property type="match status" value="1"/>
</dbReference>
<accession>A0A9Q0JLH5</accession>
<dbReference type="InterPro" id="IPR006527">
    <property type="entry name" value="F-box-assoc_dom_typ1"/>
</dbReference>
<gene>
    <name evidence="2" type="ORF">Tsubulata_019565</name>
</gene>
<keyword evidence="3" id="KW-1185">Reference proteome</keyword>
<dbReference type="InterPro" id="IPR050796">
    <property type="entry name" value="SCF_F-box_component"/>
</dbReference>
<dbReference type="OrthoDB" id="1296682at2759"/>
<evidence type="ECO:0000313" key="3">
    <source>
        <dbReference type="Proteomes" id="UP001141552"/>
    </source>
</evidence>
<proteinExistence type="predicted"/>
<organism evidence="2 3">
    <name type="scientific">Turnera subulata</name>
    <dbReference type="NCBI Taxonomy" id="218843"/>
    <lineage>
        <taxon>Eukaryota</taxon>
        <taxon>Viridiplantae</taxon>
        <taxon>Streptophyta</taxon>
        <taxon>Embryophyta</taxon>
        <taxon>Tracheophyta</taxon>
        <taxon>Spermatophyta</taxon>
        <taxon>Magnoliopsida</taxon>
        <taxon>eudicotyledons</taxon>
        <taxon>Gunneridae</taxon>
        <taxon>Pentapetalae</taxon>
        <taxon>rosids</taxon>
        <taxon>fabids</taxon>
        <taxon>Malpighiales</taxon>
        <taxon>Passifloraceae</taxon>
        <taxon>Turnera</taxon>
    </lineage>
</organism>
<dbReference type="AlphaFoldDB" id="A0A9Q0JLH5"/>
<dbReference type="EMBL" id="JAKUCV010001515">
    <property type="protein sequence ID" value="KAJ4846014.1"/>
    <property type="molecule type" value="Genomic_DNA"/>
</dbReference>
<reference evidence="2" key="2">
    <citation type="journal article" date="2023" name="Plants (Basel)">
        <title>Annotation of the Turnera subulata (Passifloraceae) Draft Genome Reveals the S-Locus Evolved after the Divergence of Turneroideae from Passifloroideae in a Stepwise Manner.</title>
        <authorList>
            <person name="Henning P.M."/>
            <person name="Roalson E.H."/>
            <person name="Mir W."/>
            <person name="McCubbin A.G."/>
            <person name="Shore J.S."/>
        </authorList>
    </citation>
    <scope>NUCLEOTIDE SEQUENCE</scope>
    <source>
        <strain evidence="2">F60SS</strain>
    </source>
</reference>
<dbReference type="InterPro" id="IPR017451">
    <property type="entry name" value="F-box-assoc_interact_dom"/>
</dbReference>
<protein>
    <recommendedName>
        <fullName evidence="1">F-box associated beta-propeller type 1 domain-containing protein</fullName>
    </recommendedName>
</protein>
<feature type="domain" description="F-box associated beta-propeller type 1" evidence="1">
    <location>
        <begin position="25"/>
        <end position="121"/>
    </location>
</feature>
<evidence type="ECO:0000313" key="2">
    <source>
        <dbReference type="EMBL" id="KAJ4846014.1"/>
    </source>
</evidence>
<comment type="caution">
    <text evidence="2">The sequence shown here is derived from an EMBL/GenBank/DDBJ whole genome shotgun (WGS) entry which is preliminary data.</text>
</comment>
<evidence type="ECO:0000259" key="1">
    <source>
        <dbReference type="Pfam" id="PF07734"/>
    </source>
</evidence>
<dbReference type="Proteomes" id="UP001141552">
    <property type="component" value="Unassembled WGS sequence"/>
</dbReference>